<evidence type="ECO:0000313" key="2">
    <source>
        <dbReference type="Proteomes" id="UP000887013"/>
    </source>
</evidence>
<name>A0A8X6PAY1_NEPPI</name>
<sequence length="100" mass="11668">MGDNNCSYVNDFVQSENICRRNRPAIFLDLNPICNPWDYRCWSGTTTQNAEQFTITNDLRTALLEERNKLNYDILNGLIMSTSYRNYLVFPHVTTLLLNV</sequence>
<dbReference type="Proteomes" id="UP000887013">
    <property type="component" value="Unassembled WGS sequence"/>
</dbReference>
<proteinExistence type="predicted"/>
<comment type="caution">
    <text evidence="1">The sequence shown here is derived from an EMBL/GenBank/DDBJ whole genome shotgun (WGS) entry which is preliminary data.</text>
</comment>
<keyword evidence="2" id="KW-1185">Reference proteome</keyword>
<organism evidence="1 2">
    <name type="scientific">Nephila pilipes</name>
    <name type="common">Giant wood spider</name>
    <name type="synonym">Nephila maculata</name>
    <dbReference type="NCBI Taxonomy" id="299642"/>
    <lineage>
        <taxon>Eukaryota</taxon>
        <taxon>Metazoa</taxon>
        <taxon>Ecdysozoa</taxon>
        <taxon>Arthropoda</taxon>
        <taxon>Chelicerata</taxon>
        <taxon>Arachnida</taxon>
        <taxon>Araneae</taxon>
        <taxon>Araneomorphae</taxon>
        <taxon>Entelegynae</taxon>
        <taxon>Araneoidea</taxon>
        <taxon>Nephilidae</taxon>
        <taxon>Nephila</taxon>
    </lineage>
</organism>
<dbReference type="EMBL" id="BMAW01018412">
    <property type="protein sequence ID" value="GFT58270.1"/>
    <property type="molecule type" value="Genomic_DNA"/>
</dbReference>
<gene>
    <name evidence="1" type="ORF">NPIL_645191</name>
</gene>
<accession>A0A8X6PAY1</accession>
<dbReference type="AlphaFoldDB" id="A0A8X6PAY1"/>
<reference evidence="1" key="1">
    <citation type="submission" date="2020-08" db="EMBL/GenBank/DDBJ databases">
        <title>Multicomponent nature underlies the extraordinary mechanical properties of spider dragline silk.</title>
        <authorList>
            <person name="Kono N."/>
            <person name="Nakamura H."/>
            <person name="Mori M."/>
            <person name="Yoshida Y."/>
            <person name="Ohtoshi R."/>
            <person name="Malay A.D."/>
            <person name="Moran D.A.P."/>
            <person name="Tomita M."/>
            <person name="Numata K."/>
            <person name="Arakawa K."/>
        </authorList>
    </citation>
    <scope>NUCLEOTIDE SEQUENCE</scope>
</reference>
<evidence type="ECO:0000313" key="1">
    <source>
        <dbReference type="EMBL" id="GFT58270.1"/>
    </source>
</evidence>
<protein>
    <submittedName>
        <fullName evidence="1">Uncharacterized protein</fullName>
    </submittedName>
</protein>